<dbReference type="AlphaFoldDB" id="A0A8D0R381"/>
<protein>
    <submittedName>
        <fullName evidence="1">Uncharacterized protein</fullName>
    </submittedName>
</protein>
<accession>A0A8D0R381</accession>
<organism evidence="1 2">
    <name type="scientific">Sus scrofa</name>
    <name type="common">Pig</name>
    <dbReference type="NCBI Taxonomy" id="9823"/>
    <lineage>
        <taxon>Eukaryota</taxon>
        <taxon>Metazoa</taxon>
        <taxon>Chordata</taxon>
        <taxon>Craniata</taxon>
        <taxon>Vertebrata</taxon>
        <taxon>Euteleostomi</taxon>
        <taxon>Mammalia</taxon>
        <taxon>Eutheria</taxon>
        <taxon>Laurasiatheria</taxon>
        <taxon>Artiodactyla</taxon>
        <taxon>Suina</taxon>
        <taxon>Suidae</taxon>
        <taxon>Sus</taxon>
    </lineage>
</organism>
<dbReference type="Ensembl" id="ENSSSCT00025016555.1">
    <property type="protein sequence ID" value="ENSSSCP00025006601.1"/>
    <property type="gene ID" value="ENSSSCG00025012533.1"/>
</dbReference>
<evidence type="ECO:0000313" key="2">
    <source>
        <dbReference type="Proteomes" id="UP000694727"/>
    </source>
</evidence>
<dbReference type="Proteomes" id="UP000694727">
    <property type="component" value="Unplaced"/>
</dbReference>
<proteinExistence type="predicted"/>
<evidence type="ECO:0000313" key="1">
    <source>
        <dbReference type="Ensembl" id="ENSSSCP00025006601.1"/>
    </source>
</evidence>
<sequence length="130" mass="15288">MANKHMEKCSTSLIITEMLIKTTMGYYLTPVTKAIINRSTNNKYWRGYGEKGTLLHWWWECKLGQPLWRTVWRYLRNLHIELPYDLEIPLLGIYLDKTFLKNDTCTHMFIAALFTIAKTGKQPKCPSTDN</sequence>
<reference evidence="1" key="1">
    <citation type="submission" date="2025-08" db="UniProtKB">
        <authorList>
            <consortium name="Ensembl"/>
        </authorList>
    </citation>
    <scope>IDENTIFICATION</scope>
</reference>
<name>A0A8D0R381_PIG</name>